<dbReference type="Proteomes" id="UP001652621">
    <property type="component" value="Unplaced"/>
</dbReference>
<dbReference type="RefSeq" id="XP_019891544.1">
    <property type="nucleotide sequence ID" value="XM_020035985.1"/>
</dbReference>
<dbReference type="RefSeq" id="XP_005181419.1">
    <property type="nucleotide sequence ID" value="XM_005181362.3"/>
</dbReference>
<evidence type="ECO:0000313" key="12">
    <source>
        <dbReference type="RefSeq" id="XP_058988227.1"/>
    </source>
</evidence>
<gene>
    <name evidence="6" type="primary">101896571</name>
    <name evidence="8 9 10" type="synonym">LOC101896571</name>
    <name evidence="11 12" type="synonym">LOC131807198</name>
</gene>
<protein>
    <recommendedName>
        <fullName evidence="3">N-acetyl-D-glucosamine kinase</fullName>
        <ecNumber evidence="2">2.7.1.59</ecNumber>
    </recommendedName>
    <alternativeName>
        <fullName evidence="4">GlcNAc kinase</fullName>
    </alternativeName>
</protein>
<dbReference type="InterPro" id="IPR043129">
    <property type="entry name" value="ATPase_NBD"/>
</dbReference>
<dbReference type="GO" id="GO:0045127">
    <property type="term" value="F:N-acetylglucosamine kinase activity"/>
    <property type="evidence" value="ECO:0007669"/>
    <property type="project" value="UniProtKB-EC"/>
</dbReference>
<dbReference type="KEGG" id="mde:101896571"/>
<dbReference type="VEuPathDB" id="VectorBase:MDOA010947"/>
<dbReference type="InterPro" id="IPR039758">
    <property type="entry name" value="NAGK-like"/>
</dbReference>
<dbReference type="RefSeq" id="XP_058988227.1">
    <property type="nucleotide sequence ID" value="XM_059132244.1"/>
</dbReference>
<dbReference type="eggNOG" id="KOG1794">
    <property type="taxonomic scope" value="Eukaryota"/>
</dbReference>
<dbReference type="GeneID" id="101896571"/>
<dbReference type="VEuPathDB" id="VectorBase:MDOMA2_016164"/>
<name>A0A1I8N2U8_MUSDO</name>
<evidence type="ECO:0000313" key="6">
    <source>
        <dbReference type="EnsemblMetazoa" id="MDOA010947-PA"/>
    </source>
</evidence>
<comment type="similarity">
    <text evidence="1">Belongs to the eukaryotic-type N-acetylglucosamine kinase family.</text>
</comment>
<keyword evidence="7" id="KW-1185">Reference proteome</keyword>
<evidence type="ECO:0000256" key="3">
    <source>
        <dbReference type="ARBA" id="ARBA00014974"/>
    </source>
</evidence>
<dbReference type="EnsemblMetazoa" id="MDOA010947-RA">
    <property type="protein sequence ID" value="MDOA010947-PA"/>
    <property type="gene ID" value="MDOA010947"/>
</dbReference>
<dbReference type="RefSeq" id="XP_058983041.1">
    <property type="nucleotide sequence ID" value="XM_059127058.1"/>
</dbReference>
<keyword evidence="8 9" id="KW-0418">Kinase</keyword>
<evidence type="ECO:0000313" key="10">
    <source>
        <dbReference type="RefSeq" id="XP_058983041.1"/>
    </source>
</evidence>
<evidence type="ECO:0000313" key="7">
    <source>
        <dbReference type="Proteomes" id="UP001652621"/>
    </source>
</evidence>
<dbReference type="AlphaFoldDB" id="A0A1I8N2U8"/>
<sequence>MKYFGGIEGGATHSRLVICDEKGECCATTTGLGTNHWHIGMTECARRIADMVERAKTEAGIPQETRLTSLGLSLSGCEHETNNRELEQELRAQFPNLSDNYTVTSDTVGSIFTASPNGGMVVISGTGSNALLRNPDGTSYNCGGWGHFMGDEGSAWYISHRAVKMIFDDMDNFEKSPYPIDHIWKLVKEHFKVESRHEILTHCYAKFDKPFYASLCKKLSHAAEQGDELAKFVFHEAGCHLARSIQAVLPHVHEDLVESGDLNIVCVGSVWLSWTLLKDGFVETLKKKNIPFGLKLIRITKSMAYGACYLGVDGIGYPLPRNYSDNFEVMYCYKNLYTNGAMNGNNGTNGCSLKV</sequence>
<reference evidence="8 9" key="2">
    <citation type="submission" date="2025-04" db="UniProtKB">
        <authorList>
            <consortium name="RefSeq"/>
        </authorList>
    </citation>
    <scope>IDENTIFICATION</scope>
    <source>
        <strain evidence="8 9">Aabys</strain>
        <tissue evidence="10 11">Whole body</tissue>
    </source>
</reference>
<organism evidence="6">
    <name type="scientific">Musca domestica</name>
    <name type="common">House fly</name>
    <dbReference type="NCBI Taxonomy" id="7370"/>
    <lineage>
        <taxon>Eukaryota</taxon>
        <taxon>Metazoa</taxon>
        <taxon>Ecdysozoa</taxon>
        <taxon>Arthropoda</taxon>
        <taxon>Hexapoda</taxon>
        <taxon>Insecta</taxon>
        <taxon>Pterygota</taxon>
        <taxon>Neoptera</taxon>
        <taxon>Endopterygota</taxon>
        <taxon>Diptera</taxon>
        <taxon>Brachycera</taxon>
        <taxon>Muscomorpha</taxon>
        <taxon>Muscoidea</taxon>
        <taxon>Muscidae</taxon>
        <taxon>Musca</taxon>
    </lineage>
</organism>
<dbReference type="CDD" id="cd24078">
    <property type="entry name" value="ASKHA_NBD_NAGK_meta"/>
    <property type="match status" value="1"/>
</dbReference>
<evidence type="ECO:0000256" key="2">
    <source>
        <dbReference type="ARBA" id="ARBA00012122"/>
    </source>
</evidence>
<dbReference type="RefSeq" id="XP_058988226.1">
    <property type="nucleotide sequence ID" value="XM_059132243.1"/>
</dbReference>
<dbReference type="EC" id="2.7.1.59" evidence="2"/>
<keyword evidence="8 9" id="KW-0808">Transferase</keyword>
<dbReference type="InterPro" id="IPR002731">
    <property type="entry name" value="ATPase_BadF"/>
</dbReference>
<evidence type="ECO:0000313" key="11">
    <source>
        <dbReference type="RefSeq" id="XP_058988226.1"/>
    </source>
</evidence>
<dbReference type="PANTHER" id="PTHR12862">
    <property type="entry name" value="BADF TYPE ATPASE DOMAIN-CONTAINING PROTEIN"/>
    <property type="match status" value="1"/>
</dbReference>
<dbReference type="VEuPathDB" id="VectorBase:MDOMA2_012592"/>
<dbReference type="Pfam" id="PF01869">
    <property type="entry name" value="BcrAD_BadFG"/>
    <property type="match status" value="1"/>
</dbReference>
<dbReference type="OrthoDB" id="311172at2759"/>
<evidence type="ECO:0000259" key="5">
    <source>
        <dbReference type="Pfam" id="PF01869"/>
    </source>
</evidence>
<dbReference type="Gene3D" id="3.30.420.40">
    <property type="match status" value="1"/>
</dbReference>
<evidence type="ECO:0000313" key="9">
    <source>
        <dbReference type="RefSeq" id="XP_019891544.1"/>
    </source>
</evidence>
<proteinExistence type="inferred from homology"/>
<dbReference type="STRING" id="7370.A0A1I8N2U8"/>
<reference evidence="6" key="1">
    <citation type="submission" date="2020-05" db="UniProtKB">
        <authorList>
            <consortium name="EnsemblMetazoa"/>
        </authorList>
    </citation>
    <scope>IDENTIFICATION</scope>
    <source>
        <strain evidence="6">Aabys</strain>
    </source>
</reference>
<accession>A0A1I8N2U8</accession>
<evidence type="ECO:0000256" key="4">
    <source>
        <dbReference type="ARBA" id="ARBA00031123"/>
    </source>
</evidence>
<dbReference type="PANTHER" id="PTHR12862:SF0">
    <property type="entry name" value="N-ACETYL-D-GLUCOSAMINE KINASE"/>
    <property type="match status" value="1"/>
</dbReference>
<dbReference type="SUPFAM" id="SSF53067">
    <property type="entry name" value="Actin-like ATPase domain"/>
    <property type="match status" value="2"/>
</dbReference>
<evidence type="ECO:0000256" key="1">
    <source>
        <dbReference type="ARBA" id="ARBA00006198"/>
    </source>
</evidence>
<evidence type="ECO:0000313" key="8">
    <source>
        <dbReference type="RefSeq" id="XP_005181419.1"/>
    </source>
</evidence>
<feature type="domain" description="ATPase BadF/BadG/BcrA/BcrD type" evidence="5">
    <location>
        <begin position="6"/>
        <end position="278"/>
    </location>
</feature>